<evidence type="ECO:0000313" key="1">
    <source>
        <dbReference type="EMBL" id="XCH27055.1"/>
    </source>
</evidence>
<sequence>MAVRGRESLVIRNCVFVPANGKPVSASLISGAYSGQHDFGYTCYMPERITIENLRIDDSRHPENYQGPAIFADFNPDMTDSSYHEKFPYVRTREVILRNITTASGKAVRVSSNAFMFKDVKVNVSQSSTK</sequence>
<accession>A0AAU8FSA3</accession>
<gene>
    <name evidence="1" type="ORF">ABV298_11895</name>
</gene>
<dbReference type="AlphaFoldDB" id="A0AAU8FSA3"/>
<proteinExistence type="predicted"/>
<reference evidence="1" key="1">
    <citation type="submission" date="2024-06" db="EMBL/GenBank/DDBJ databases">
        <title>Sequencing and assembly of the genome of Dyadobacter sp. strain 676, a symbiont of Cyamopsis tetragonoloba.</title>
        <authorList>
            <person name="Guro P."/>
            <person name="Sazanova A."/>
            <person name="Kuznetsova I."/>
            <person name="Belimov A."/>
            <person name="Safronova V."/>
        </authorList>
    </citation>
    <scope>NUCLEOTIDE SEQUENCE</scope>
    <source>
        <strain evidence="1">676</strain>
    </source>
</reference>
<dbReference type="RefSeq" id="WP_353722317.1">
    <property type="nucleotide sequence ID" value="NZ_CP159289.1"/>
</dbReference>
<protein>
    <recommendedName>
        <fullName evidence="2">Right-handed parallel beta-helix repeat-containing protein</fullName>
    </recommendedName>
</protein>
<evidence type="ECO:0008006" key="2">
    <source>
        <dbReference type="Google" id="ProtNLM"/>
    </source>
</evidence>
<organism evidence="1">
    <name type="scientific">Dyadobacter sp. 676</name>
    <dbReference type="NCBI Taxonomy" id="3088362"/>
    <lineage>
        <taxon>Bacteria</taxon>
        <taxon>Pseudomonadati</taxon>
        <taxon>Bacteroidota</taxon>
        <taxon>Cytophagia</taxon>
        <taxon>Cytophagales</taxon>
        <taxon>Spirosomataceae</taxon>
        <taxon>Dyadobacter</taxon>
    </lineage>
</organism>
<name>A0AAU8FSA3_9BACT</name>
<dbReference type="EMBL" id="CP159289">
    <property type="protein sequence ID" value="XCH27055.1"/>
    <property type="molecule type" value="Genomic_DNA"/>
</dbReference>